<evidence type="ECO:0000313" key="5">
    <source>
        <dbReference type="EMBL" id="HFM96782.1"/>
    </source>
</evidence>
<dbReference type="GO" id="GO:0000256">
    <property type="term" value="P:allantoin catabolic process"/>
    <property type="evidence" value="ECO:0007669"/>
    <property type="project" value="InterPro"/>
</dbReference>
<dbReference type="PANTHER" id="PTHR35721">
    <property type="entry name" value="UREIDOGLYCOLATE HYDROLASE"/>
    <property type="match status" value="1"/>
</dbReference>
<name>A0A7C3KDN8_9CYAN</name>
<dbReference type="GO" id="GO:0006144">
    <property type="term" value="P:purine nucleobase metabolic process"/>
    <property type="evidence" value="ECO:0007669"/>
    <property type="project" value="UniProtKB-KW"/>
</dbReference>
<evidence type="ECO:0000256" key="2">
    <source>
        <dbReference type="ARBA" id="ARBA00022631"/>
    </source>
</evidence>
<dbReference type="Gene3D" id="2.60.120.480">
    <property type="entry name" value="Ureidoglycolate hydrolase"/>
    <property type="match status" value="1"/>
</dbReference>
<evidence type="ECO:0000256" key="4">
    <source>
        <dbReference type="ARBA" id="ARBA00047684"/>
    </source>
</evidence>
<evidence type="ECO:0000256" key="3">
    <source>
        <dbReference type="ARBA" id="ARBA00023239"/>
    </source>
</evidence>
<keyword evidence="2" id="KW-0659">Purine metabolism</keyword>
<organism evidence="5">
    <name type="scientific">Oscillatoriales cyanobacterium SpSt-418</name>
    <dbReference type="NCBI Taxonomy" id="2282169"/>
    <lineage>
        <taxon>Bacteria</taxon>
        <taxon>Bacillati</taxon>
        <taxon>Cyanobacteriota</taxon>
        <taxon>Cyanophyceae</taxon>
        <taxon>Oscillatoriophycideae</taxon>
        <taxon>Oscillatoriales</taxon>
    </lineage>
</organism>
<dbReference type="GO" id="GO:0050385">
    <property type="term" value="F:ureidoglycolate lyase activity"/>
    <property type="evidence" value="ECO:0007669"/>
    <property type="project" value="UniProtKB-EC"/>
</dbReference>
<gene>
    <name evidence="5" type="ORF">ENR64_03265</name>
</gene>
<keyword evidence="3" id="KW-0456">Lyase</keyword>
<proteinExistence type="predicted"/>
<keyword evidence="5" id="KW-0378">Hydrolase</keyword>
<dbReference type="AlphaFoldDB" id="A0A7C3KDN8"/>
<dbReference type="PROSITE" id="PS51257">
    <property type="entry name" value="PROKAR_LIPOPROTEIN"/>
    <property type="match status" value="1"/>
</dbReference>
<reference evidence="5" key="1">
    <citation type="journal article" date="2020" name="mSystems">
        <title>Genome- and Community-Level Interaction Insights into Carbon Utilization and Element Cycling Functions of Hydrothermarchaeota in Hydrothermal Sediment.</title>
        <authorList>
            <person name="Zhou Z."/>
            <person name="Liu Y."/>
            <person name="Xu W."/>
            <person name="Pan J."/>
            <person name="Luo Z.H."/>
            <person name="Li M."/>
        </authorList>
    </citation>
    <scope>NUCLEOTIDE SEQUENCE [LARGE SCALE GENOMIC DNA]</scope>
    <source>
        <strain evidence="5">SpSt-418</strain>
    </source>
</reference>
<dbReference type="GO" id="GO:0004848">
    <property type="term" value="F:ureidoglycolate hydrolase activity"/>
    <property type="evidence" value="ECO:0007669"/>
    <property type="project" value="InterPro"/>
</dbReference>
<dbReference type="PANTHER" id="PTHR35721:SF1">
    <property type="entry name" value="UREIDOGLYCOLATE HYDROLASE"/>
    <property type="match status" value="1"/>
</dbReference>
<dbReference type="InterPro" id="IPR024060">
    <property type="entry name" value="Ureidoglycolate_lyase_dom_sf"/>
</dbReference>
<protein>
    <submittedName>
        <fullName evidence="5">Ureidoglycolate hydrolase</fullName>
    </submittedName>
</protein>
<sequence length="167" mass="19233">MHTPQIKHLSAQPISQDAFCPYGQVIFACEDHKLFDQTDAQLVLDRGTPRFYIMRLNQRPLRFHRITRHVQCTQCLGSLGGKAWFLGVAAPNHQQSVPDLDTLQVFHIPGNCFVKLHLGTWHAGPYFEAEWVDFYNLELSDTNVSDHETCDLMKTWAIEVEIATQYF</sequence>
<dbReference type="InterPro" id="IPR011051">
    <property type="entry name" value="RmlC_Cupin_sf"/>
</dbReference>
<dbReference type="EMBL" id="DSRU01000044">
    <property type="protein sequence ID" value="HFM96782.1"/>
    <property type="molecule type" value="Genomic_DNA"/>
</dbReference>
<dbReference type="InterPro" id="IPR007247">
    <property type="entry name" value="Ureidogly_lyase"/>
</dbReference>
<comment type="caution">
    <text evidence="5">The sequence shown here is derived from an EMBL/GenBank/DDBJ whole genome shotgun (WGS) entry which is preliminary data.</text>
</comment>
<dbReference type="SUPFAM" id="SSF51182">
    <property type="entry name" value="RmlC-like cupins"/>
    <property type="match status" value="1"/>
</dbReference>
<accession>A0A7C3KDN8</accession>
<evidence type="ECO:0000256" key="1">
    <source>
        <dbReference type="ARBA" id="ARBA00011738"/>
    </source>
</evidence>
<dbReference type="Pfam" id="PF04115">
    <property type="entry name" value="Ureidogly_lyase"/>
    <property type="match status" value="1"/>
</dbReference>
<comment type="subunit">
    <text evidence="1">Homodimer.</text>
</comment>
<comment type="catalytic activity">
    <reaction evidence="4">
        <text>(S)-ureidoglycolate = urea + glyoxylate</text>
        <dbReference type="Rhea" id="RHEA:11304"/>
        <dbReference type="ChEBI" id="CHEBI:16199"/>
        <dbReference type="ChEBI" id="CHEBI:36655"/>
        <dbReference type="ChEBI" id="CHEBI:57296"/>
        <dbReference type="EC" id="4.3.2.3"/>
    </reaction>
</comment>